<name>A0A1B6GFH9_9HEMI</name>
<dbReference type="InterPro" id="IPR006578">
    <property type="entry name" value="MADF-dom"/>
</dbReference>
<evidence type="ECO:0000256" key="1">
    <source>
        <dbReference type="SAM" id="MobiDB-lite"/>
    </source>
</evidence>
<organism evidence="3">
    <name type="scientific">Cuerna arida</name>
    <dbReference type="NCBI Taxonomy" id="1464854"/>
    <lineage>
        <taxon>Eukaryota</taxon>
        <taxon>Metazoa</taxon>
        <taxon>Ecdysozoa</taxon>
        <taxon>Arthropoda</taxon>
        <taxon>Hexapoda</taxon>
        <taxon>Insecta</taxon>
        <taxon>Pterygota</taxon>
        <taxon>Neoptera</taxon>
        <taxon>Paraneoptera</taxon>
        <taxon>Hemiptera</taxon>
        <taxon>Auchenorrhyncha</taxon>
        <taxon>Membracoidea</taxon>
        <taxon>Cicadellidae</taxon>
        <taxon>Cicadellinae</taxon>
        <taxon>Proconiini</taxon>
        <taxon>Cuerna</taxon>
    </lineage>
</organism>
<protein>
    <recommendedName>
        <fullName evidence="2">MADF domain-containing protein</fullName>
    </recommendedName>
</protein>
<dbReference type="GO" id="GO:0005667">
    <property type="term" value="C:transcription regulator complex"/>
    <property type="evidence" value="ECO:0007669"/>
    <property type="project" value="TreeGrafter"/>
</dbReference>
<feature type="compositionally biased region" description="Basic and acidic residues" evidence="1">
    <location>
        <begin position="181"/>
        <end position="196"/>
    </location>
</feature>
<evidence type="ECO:0000259" key="2">
    <source>
        <dbReference type="PROSITE" id="PS51029"/>
    </source>
</evidence>
<sequence>MSKIDKFQLVELVKERRVIWDSNCDGYRKREVTSRAWIDIYLIMNPKYNGMSEEEKRLYEESIRSKWTNLRDCYQRKFKKRQMLADNVSELPDSSNESHIQKSLKFLDEIYSKKSQNLKCMDSLNQVYKEPSKICVSKSLFDSDEETKFNLRISNSIARKDVDNAAPQLSSAIHQKFNKYNEHQNNGDRDNSRDVHPTTSKNDCSGPDNTVTVVSDDSISMTPMEKKDSIDNFLQGNEQDLNSLSSHSDHGSESGVEGMSRRDRHPSIKRSIEETEQFEEKEKELSVKSFLNNEILPIVSKQFNKKQILDFKSGIFLLISSIQYPQSEK</sequence>
<dbReference type="InterPro" id="IPR039353">
    <property type="entry name" value="TF_Adf1"/>
</dbReference>
<dbReference type="AlphaFoldDB" id="A0A1B6GFH9"/>
<feature type="region of interest" description="Disordered" evidence="1">
    <location>
        <begin position="239"/>
        <end position="276"/>
    </location>
</feature>
<reference evidence="3" key="1">
    <citation type="submission" date="2015-11" db="EMBL/GenBank/DDBJ databases">
        <title>De novo transcriptome assembly of four potential Pierce s Disease insect vectors from Arizona vineyards.</title>
        <authorList>
            <person name="Tassone E.E."/>
        </authorList>
    </citation>
    <scope>NUCLEOTIDE SEQUENCE</scope>
</reference>
<evidence type="ECO:0000313" key="3">
    <source>
        <dbReference type="EMBL" id="JAS61194.1"/>
    </source>
</evidence>
<accession>A0A1B6GFH9</accession>
<gene>
    <name evidence="3" type="ORF">g.12322</name>
</gene>
<dbReference type="GO" id="GO:0005634">
    <property type="term" value="C:nucleus"/>
    <property type="evidence" value="ECO:0007669"/>
    <property type="project" value="TreeGrafter"/>
</dbReference>
<feature type="domain" description="MADF" evidence="2">
    <location>
        <begin position="8"/>
        <end position="112"/>
    </location>
</feature>
<feature type="compositionally biased region" description="Polar residues" evidence="1">
    <location>
        <begin position="197"/>
        <end position="221"/>
    </location>
</feature>
<dbReference type="SMART" id="SM00595">
    <property type="entry name" value="MADF"/>
    <property type="match status" value="1"/>
</dbReference>
<dbReference type="PANTHER" id="PTHR12243">
    <property type="entry name" value="MADF DOMAIN TRANSCRIPTION FACTOR"/>
    <property type="match status" value="1"/>
</dbReference>
<dbReference type="EMBL" id="GECZ01008575">
    <property type="protein sequence ID" value="JAS61194.1"/>
    <property type="molecule type" value="Transcribed_RNA"/>
</dbReference>
<dbReference type="GO" id="GO:0006357">
    <property type="term" value="P:regulation of transcription by RNA polymerase II"/>
    <property type="evidence" value="ECO:0007669"/>
    <property type="project" value="TreeGrafter"/>
</dbReference>
<dbReference type="PROSITE" id="PS51029">
    <property type="entry name" value="MADF"/>
    <property type="match status" value="1"/>
</dbReference>
<dbReference type="Pfam" id="PF10545">
    <property type="entry name" value="MADF_DNA_bdg"/>
    <property type="match status" value="1"/>
</dbReference>
<feature type="region of interest" description="Disordered" evidence="1">
    <location>
        <begin position="181"/>
        <end position="221"/>
    </location>
</feature>
<proteinExistence type="predicted"/>
<dbReference type="PANTHER" id="PTHR12243:SF67">
    <property type="entry name" value="COREPRESSOR OF PANGOLIN, ISOFORM A-RELATED"/>
    <property type="match status" value="1"/>
</dbReference>